<dbReference type="RefSeq" id="WP_096331713.1">
    <property type="nucleotide sequence ID" value="NZ_FOMX01000023.1"/>
</dbReference>
<dbReference type="EMBL" id="FOMX01000023">
    <property type="protein sequence ID" value="SFE94437.1"/>
    <property type="molecule type" value="Genomic_DNA"/>
</dbReference>
<evidence type="ECO:0000313" key="1">
    <source>
        <dbReference type="EMBL" id="SFE94437.1"/>
    </source>
</evidence>
<dbReference type="AlphaFoldDB" id="A0A1I2EP90"/>
<name>A0A1I2EP90_9BACT</name>
<proteinExistence type="predicted"/>
<keyword evidence="2" id="KW-1185">Reference proteome</keyword>
<dbReference type="Proteomes" id="UP000199400">
    <property type="component" value="Unassembled WGS sequence"/>
</dbReference>
<dbReference type="OrthoDB" id="6313019at2"/>
<evidence type="ECO:0000313" key="2">
    <source>
        <dbReference type="Proteomes" id="UP000199400"/>
    </source>
</evidence>
<gene>
    <name evidence="1" type="ORF">SAMN02745121_06174</name>
</gene>
<protein>
    <submittedName>
        <fullName evidence="1">Uncharacterized protein</fullName>
    </submittedName>
</protein>
<accession>A0A1I2EP90</accession>
<sequence>MARSRGHEGRGAAAGALELVRPGLTGFGGGRFDPRWDLAGFRSACHAMARAVPRTTLGPCEGPHASAAYYRARVDHEGRPLWLLLHAIQPLLAFAEWDQRLDYRFVDAPALAAAFFGPHELAGAARLETRLTPQDWERRLSGQELEQARHWRPERVGDLVFCWWD</sequence>
<reference evidence="2" key="1">
    <citation type="submission" date="2016-10" db="EMBL/GenBank/DDBJ databases">
        <authorList>
            <person name="Varghese N."/>
            <person name="Submissions S."/>
        </authorList>
    </citation>
    <scope>NUCLEOTIDE SEQUENCE [LARGE SCALE GENOMIC DNA]</scope>
    <source>
        <strain evidence="2">ATCC 25963</strain>
    </source>
</reference>
<organism evidence="1 2">
    <name type="scientific">Nannocystis exedens</name>
    <dbReference type="NCBI Taxonomy" id="54"/>
    <lineage>
        <taxon>Bacteria</taxon>
        <taxon>Pseudomonadati</taxon>
        <taxon>Myxococcota</taxon>
        <taxon>Polyangia</taxon>
        <taxon>Nannocystales</taxon>
        <taxon>Nannocystaceae</taxon>
        <taxon>Nannocystis</taxon>
    </lineage>
</organism>